<evidence type="ECO:0000313" key="2">
    <source>
        <dbReference type="Proteomes" id="UP000199600"/>
    </source>
</evidence>
<name>A0A1A8XK76_9RHOO</name>
<dbReference type="EMBL" id="FLQY01000066">
    <property type="protein sequence ID" value="SBT05584.1"/>
    <property type="molecule type" value="Genomic_DNA"/>
</dbReference>
<dbReference type="RefSeq" id="WP_186410213.1">
    <property type="nucleotide sequence ID" value="NZ_FLQY01000066.1"/>
</dbReference>
<dbReference type="Gene3D" id="1.25.40.10">
    <property type="entry name" value="Tetratricopeptide repeat domain"/>
    <property type="match status" value="1"/>
</dbReference>
<proteinExistence type="predicted"/>
<evidence type="ECO:0000313" key="1">
    <source>
        <dbReference type="EMBL" id="SBT05584.1"/>
    </source>
</evidence>
<dbReference type="Proteomes" id="UP000199600">
    <property type="component" value="Unassembled WGS sequence"/>
</dbReference>
<keyword evidence="2" id="KW-1185">Reference proteome</keyword>
<dbReference type="AlphaFoldDB" id="A0A1A8XK76"/>
<accession>A0A1A8XK76</accession>
<reference evidence="1 2" key="1">
    <citation type="submission" date="2016-06" db="EMBL/GenBank/DDBJ databases">
        <authorList>
            <person name="Kjaerup R.B."/>
            <person name="Dalgaard T.S."/>
            <person name="Juul-Madsen H.R."/>
        </authorList>
    </citation>
    <scope>NUCLEOTIDE SEQUENCE [LARGE SCALE GENOMIC DNA]</scope>
    <source>
        <strain evidence="1">2</strain>
    </source>
</reference>
<organism evidence="1 2">
    <name type="scientific">Candidatus Propionivibrio aalborgensis</name>
    <dbReference type="NCBI Taxonomy" id="1860101"/>
    <lineage>
        <taxon>Bacteria</taxon>
        <taxon>Pseudomonadati</taxon>
        <taxon>Pseudomonadota</taxon>
        <taxon>Betaproteobacteria</taxon>
        <taxon>Rhodocyclales</taxon>
        <taxon>Rhodocyclaceae</taxon>
        <taxon>Propionivibrio</taxon>
    </lineage>
</organism>
<dbReference type="InterPro" id="IPR011990">
    <property type="entry name" value="TPR-like_helical_dom_sf"/>
</dbReference>
<protein>
    <submittedName>
        <fullName evidence="1">Uncharacterized protein</fullName>
    </submittedName>
</protein>
<dbReference type="SUPFAM" id="SSF48452">
    <property type="entry name" value="TPR-like"/>
    <property type="match status" value="1"/>
</dbReference>
<sequence>MKIRKMTITSFQPAGGTSSRSLYRTVIGWRLVSHGLLCLTFLFIGLFVAGGVRAANQGDYPDWATRWPKQELYEPDCRPLWIPRKYGPFDYRQATPDDRDLVERAHFSLEYDAYLKGQKRSSRQMNDLPVAGGFSYTLWSFPNHPRALAAMEDLGYRYKKENLPAGLLRVHCFFQRAARFAPDDALVRALYGYYYARRGKVAEANAQLEKIKSLDAATSSAYVYASFAYLAIKEYDKALEAAKQAYQLGYPLPGLRDRLKRLGKWHD</sequence>
<gene>
    <name evidence="1" type="ORF">PROAA_1580014</name>
</gene>